<dbReference type="SMART" id="SM00650">
    <property type="entry name" value="rADc"/>
    <property type="match status" value="1"/>
</dbReference>
<protein>
    <recommendedName>
        <fullName evidence="7">Ribosomal RNA small subunit methyltransferase A</fullName>
        <ecNumber evidence="7">2.1.1.182</ecNumber>
    </recommendedName>
    <alternativeName>
        <fullName evidence="7">16S rRNA (adenine(1518)-N(6)/adenine(1519)-N(6))-dimethyltransferase</fullName>
    </alternativeName>
    <alternativeName>
        <fullName evidence="7">16S rRNA dimethyladenosine transferase</fullName>
    </alternativeName>
    <alternativeName>
        <fullName evidence="7">16S rRNA dimethylase</fullName>
    </alternativeName>
    <alternativeName>
        <fullName evidence="7">S-adenosylmethionine-6-N', N'-adenosyl(rRNA) dimethyltransferase</fullName>
    </alternativeName>
</protein>
<keyword evidence="6 7" id="KW-0694">RNA-binding</keyword>
<feature type="domain" description="Ribosomal RNA adenine methylase transferase N-terminal" evidence="9">
    <location>
        <begin position="20"/>
        <end position="191"/>
    </location>
</feature>
<feature type="binding site" evidence="7 8">
    <location>
        <position position="62"/>
    </location>
    <ligand>
        <name>S-adenosyl-L-methionine</name>
        <dbReference type="ChEBI" id="CHEBI:59789"/>
    </ligand>
</feature>
<dbReference type="PROSITE" id="PS01131">
    <property type="entry name" value="RRNA_A_DIMETH"/>
    <property type="match status" value="1"/>
</dbReference>
<name>H0UL00_9BACT</name>
<dbReference type="Proteomes" id="UP000003806">
    <property type="component" value="Chromosome"/>
</dbReference>
<comment type="similarity">
    <text evidence="7">Belongs to the class I-like SAM-binding methyltransferase superfamily. rRNA adenine N(6)-methyltransferase family. RsmA subfamily.</text>
</comment>
<evidence type="ECO:0000256" key="4">
    <source>
        <dbReference type="ARBA" id="ARBA00022679"/>
    </source>
</evidence>
<dbReference type="InterPro" id="IPR029063">
    <property type="entry name" value="SAM-dependent_MTases_sf"/>
</dbReference>
<comment type="subcellular location">
    <subcellularLocation>
        <location evidence="7">Cytoplasm</location>
    </subcellularLocation>
</comment>
<dbReference type="InterPro" id="IPR020598">
    <property type="entry name" value="rRNA_Ade_methylase_Trfase_N"/>
</dbReference>
<keyword evidence="1 7" id="KW-0963">Cytoplasm</keyword>
<evidence type="ECO:0000256" key="8">
    <source>
        <dbReference type="PROSITE-ProRule" id="PRU01026"/>
    </source>
</evidence>
<sequence length="261" mass="29221">MERFVHRTQLGQNFLANGAVIDRAVARAELREDETVLEIGAGQGVLTSALLASPARFVHSFEIDRRLEQWLAPLECSRLALHWGDVMSFPLAELDPLPTAVVANIPYHITTPLIWKVLEELAPRGLTRLVLLVQKEAAERLCAPPRTKARYPLGVTIEAMGNAETFMKVSPGSFVPPPKVWSALVHIQLVRRHELALNALWRRLLRDAFAQRRKKALNSLEAAGRNKEETARAFQDCSISPNARAEELTTDQWLALLEKTS</sequence>
<dbReference type="NCBIfam" id="TIGR00755">
    <property type="entry name" value="ksgA"/>
    <property type="match status" value="1"/>
</dbReference>
<evidence type="ECO:0000259" key="9">
    <source>
        <dbReference type="SMART" id="SM00650"/>
    </source>
</evidence>
<organism evidence="10 11">
    <name type="scientific">Jonquetella anthropi DSM 22815</name>
    <dbReference type="NCBI Taxonomy" id="885272"/>
    <lineage>
        <taxon>Bacteria</taxon>
        <taxon>Thermotogati</taxon>
        <taxon>Synergistota</taxon>
        <taxon>Synergistia</taxon>
        <taxon>Synergistales</taxon>
        <taxon>Dethiosulfovibrionaceae</taxon>
        <taxon>Jonquetella</taxon>
    </lineage>
</organism>
<dbReference type="GO" id="GO:0005829">
    <property type="term" value="C:cytosol"/>
    <property type="evidence" value="ECO:0007669"/>
    <property type="project" value="TreeGrafter"/>
</dbReference>
<feature type="binding site" evidence="7 8">
    <location>
        <position position="85"/>
    </location>
    <ligand>
        <name>S-adenosyl-L-methionine</name>
        <dbReference type="ChEBI" id="CHEBI:59789"/>
    </ligand>
</feature>
<dbReference type="InterPro" id="IPR020596">
    <property type="entry name" value="rRNA_Ade_Mease_Trfase_CS"/>
</dbReference>
<dbReference type="GO" id="GO:0052908">
    <property type="term" value="F:16S rRNA (adenine(1518)-N(6)/adenine(1519)-N(6))-dimethyltransferase activity"/>
    <property type="evidence" value="ECO:0007669"/>
    <property type="project" value="UniProtKB-EC"/>
</dbReference>
<accession>H0UL00</accession>
<dbReference type="RefSeq" id="WP_008523015.1">
    <property type="nucleotide sequence ID" value="NZ_CM001376.1"/>
</dbReference>
<feature type="binding site" evidence="7 8">
    <location>
        <position position="40"/>
    </location>
    <ligand>
        <name>S-adenosyl-L-methionine</name>
        <dbReference type="ChEBI" id="CHEBI:59789"/>
    </ligand>
</feature>
<comment type="catalytic activity">
    <reaction evidence="7">
        <text>adenosine(1518)/adenosine(1519) in 16S rRNA + 4 S-adenosyl-L-methionine = N(6)-dimethyladenosine(1518)/N(6)-dimethyladenosine(1519) in 16S rRNA + 4 S-adenosyl-L-homocysteine + 4 H(+)</text>
        <dbReference type="Rhea" id="RHEA:19609"/>
        <dbReference type="Rhea" id="RHEA-COMP:10232"/>
        <dbReference type="Rhea" id="RHEA-COMP:10233"/>
        <dbReference type="ChEBI" id="CHEBI:15378"/>
        <dbReference type="ChEBI" id="CHEBI:57856"/>
        <dbReference type="ChEBI" id="CHEBI:59789"/>
        <dbReference type="ChEBI" id="CHEBI:74411"/>
        <dbReference type="ChEBI" id="CHEBI:74493"/>
        <dbReference type="EC" id="2.1.1.182"/>
    </reaction>
</comment>
<keyword evidence="3 7" id="KW-0489">Methyltransferase</keyword>
<feature type="binding site" evidence="7 8">
    <location>
        <position position="15"/>
    </location>
    <ligand>
        <name>S-adenosyl-L-methionine</name>
        <dbReference type="ChEBI" id="CHEBI:59789"/>
    </ligand>
</feature>
<dbReference type="eggNOG" id="COG0030">
    <property type="taxonomic scope" value="Bacteria"/>
</dbReference>
<dbReference type="OrthoDB" id="9814755at2"/>
<dbReference type="InterPro" id="IPR023165">
    <property type="entry name" value="rRNA_Ade_diMease-like_C"/>
</dbReference>
<dbReference type="STRING" id="885272.JonanDRAFT_0987"/>
<dbReference type="InterPro" id="IPR011530">
    <property type="entry name" value="rRNA_adenine_dimethylase"/>
</dbReference>
<dbReference type="GO" id="GO:0003723">
    <property type="term" value="F:RNA binding"/>
    <property type="evidence" value="ECO:0007669"/>
    <property type="project" value="UniProtKB-UniRule"/>
</dbReference>
<reference evidence="10 11" key="1">
    <citation type="submission" date="2011-11" db="EMBL/GenBank/DDBJ databases">
        <title>The Noncontiguous Finished genome of Jonquetella anthropi DSM 22815.</title>
        <authorList>
            <consortium name="US DOE Joint Genome Institute (JGI-PGF)"/>
            <person name="Lucas S."/>
            <person name="Copeland A."/>
            <person name="Lapidus A."/>
            <person name="Glavina del Rio T."/>
            <person name="Dalin E."/>
            <person name="Tice H."/>
            <person name="Bruce D."/>
            <person name="Goodwin L."/>
            <person name="Pitluck S."/>
            <person name="Peters L."/>
            <person name="Mikhailova N."/>
            <person name="Held B."/>
            <person name="Kyrpides N."/>
            <person name="Mavromatis K."/>
            <person name="Ivanova N."/>
            <person name="Markowitz V."/>
            <person name="Cheng J.-F."/>
            <person name="Hugenholtz P."/>
            <person name="Woyke T."/>
            <person name="Wu D."/>
            <person name="Gronow S."/>
            <person name="Wellnitz S."/>
            <person name="Brambilla E."/>
            <person name="Klenk H.-P."/>
            <person name="Eisen J.A."/>
        </authorList>
    </citation>
    <scope>NUCLEOTIDE SEQUENCE [LARGE SCALE GENOMIC DNA]</scope>
    <source>
        <strain evidence="10 11">DSM 22815</strain>
    </source>
</reference>
<keyword evidence="5 7" id="KW-0949">S-adenosyl-L-methionine</keyword>
<evidence type="ECO:0000256" key="2">
    <source>
        <dbReference type="ARBA" id="ARBA00022552"/>
    </source>
</evidence>
<dbReference type="PANTHER" id="PTHR11727">
    <property type="entry name" value="DIMETHYLADENOSINE TRANSFERASE"/>
    <property type="match status" value="1"/>
</dbReference>
<feature type="binding site" evidence="7 8">
    <location>
        <position position="13"/>
    </location>
    <ligand>
        <name>S-adenosyl-L-methionine</name>
        <dbReference type="ChEBI" id="CHEBI:59789"/>
    </ligand>
</feature>
<dbReference type="PANTHER" id="PTHR11727:SF7">
    <property type="entry name" value="DIMETHYLADENOSINE TRANSFERASE-RELATED"/>
    <property type="match status" value="1"/>
</dbReference>
<dbReference type="HOGENOM" id="CLU_041220_0_1_0"/>
<feature type="binding site" evidence="7 8">
    <location>
        <position position="104"/>
    </location>
    <ligand>
        <name>S-adenosyl-L-methionine</name>
        <dbReference type="ChEBI" id="CHEBI:59789"/>
    </ligand>
</feature>
<dbReference type="InterPro" id="IPR001737">
    <property type="entry name" value="KsgA/Erm"/>
</dbReference>
<dbReference type="HAMAP" id="MF_00607">
    <property type="entry name" value="16SrRNA_methyltr_A"/>
    <property type="match status" value="1"/>
</dbReference>
<comment type="function">
    <text evidence="7">Specifically dimethylates two adjacent adenosines (A1518 and A1519) in the loop of a conserved hairpin near the 3'-end of 16S rRNA in the 30S particle. May play a critical role in biogenesis of 30S subunits.</text>
</comment>
<dbReference type="SUPFAM" id="SSF53335">
    <property type="entry name" value="S-adenosyl-L-methionine-dependent methyltransferases"/>
    <property type="match status" value="1"/>
</dbReference>
<dbReference type="Gene3D" id="1.10.8.100">
    <property type="entry name" value="Ribosomal RNA adenine dimethylase-like, domain 2"/>
    <property type="match status" value="1"/>
</dbReference>
<evidence type="ECO:0000256" key="1">
    <source>
        <dbReference type="ARBA" id="ARBA00022490"/>
    </source>
</evidence>
<evidence type="ECO:0000313" key="11">
    <source>
        <dbReference type="Proteomes" id="UP000003806"/>
    </source>
</evidence>
<dbReference type="EMBL" id="CM001376">
    <property type="protein sequence ID" value="EHM13359.1"/>
    <property type="molecule type" value="Genomic_DNA"/>
</dbReference>
<evidence type="ECO:0000256" key="6">
    <source>
        <dbReference type="ARBA" id="ARBA00022884"/>
    </source>
</evidence>
<evidence type="ECO:0000256" key="7">
    <source>
        <dbReference type="HAMAP-Rule" id="MF_00607"/>
    </source>
</evidence>
<proteinExistence type="inferred from homology"/>
<dbReference type="AlphaFoldDB" id="H0UL00"/>
<dbReference type="Pfam" id="PF00398">
    <property type="entry name" value="RrnaAD"/>
    <property type="match status" value="1"/>
</dbReference>
<keyword evidence="4 7" id="KW-0808">Transferase</keyword>
<dbReference type="Gene3D" id="3.40.50.150">
    <property type="entry name" value="Vaccinia Virus protein VP39"/>
    <property type="match status" value="1"/>
</dbReference>
<dbReference type="CDD" id="cd02440">
    <property type="entry name" value="AdoMet_MTases"/>
    <property type="match status" value="1"/>
</dbReference>
<dbReference type="PROSITE" id="PS51689">
    <property type="entry name" value="SAM_RNA_A_N6_MT"/>
    <property type="match status" value="1"/>
</dbReference>
<gene>
    <name evidence="7" type="primary">rsmA</name>
    <name evidence="7" type="synonym">ksgA</name>
    <name evidence="10" type="ORF">JonanDRAFT_0987</name>
</gene>
<evidence type="ECO:0000313" key="10">
    <source>
        <dbReference type="EMBL" id="EHM13359.1"/>
    </source>
</evidence>
<dbReference type="EC" id="2.1.1.182" evidence="7"/>
<keyword evidence="2 7" id="KW-0698">rRNA processing</keyword>
<keyword evidence="11" id="KW-1185">Reference proteome</keyword>
<evidence type="ECO:0000256" key="3">
    <source>
        <dbReference type="ARBA" id="ARBA00022603"/>
    </source>
</evidence>
<evidence type="ECO:0000256" key="5">
    <source>
        <dbReference type="ARBA" id="ARBA00022691"/>
    </source>
</evidence>